<dbReference type="InterPro" id="IPR036390">
    <property type="entry name" value="WH_DNA-bd_sf"/>
</dbReference>
<sequence length="195" mass="23227">MMAKRQRIRYELNTGEITKLQPEEIRVILRAADEMIVTAGRSMLVKVLKGSKDKKVLEYKLDECPSYGYYHDLTMEEIGKRVDYMIVKRYLRIEYSGRLPMLVFTDKGWEIECETYTSEWVCRFKEVVESKVLRLDMFEELKTVNRQVVFAMLDKIKEIGDKRYIPVLKTWQKGEVRKVRQKIEGVITVLENREE</sequence>
<dbReference type="GO" id="GO:0043138">
    <property type="term" value="F:3'-5' DNA helicase activity"/>
    <property type="evidence" value="ECO:0007669"/>
    <property type="project" value="InterPro"/>
</dbReference>
<evidence type="ECO:0000313" key="3">
    <source>
        <dbReference type="Proteomes" id="UP000261257"/>
    </source>
</evidence>
<dbReference type="InterPro" id="IPR018982">
    <property type="entry name" value="RQC_domain"/>
</dbReference>
<reference evidence="2 3" key="1">
    <citation type="submission" date="2018-08" db="EMBL/GenBank/DDBJ databases">
        <title>A genome reference for cultivated species of the human gut microbiota.</title>
        <authorList>
            <person name="Zou Y."/>
            <person name="Xue W."/>
            <person name="Luo G."/>
        </authorList>
    </citation>
    <scope>NUCLEOTIDE SEQUENCE [LARGE SCALE GENOMIC DNA]</scope>
    <source>
        <strain evidence="2 3">TF05-11AC</strain>
    </source>
</reference>
<dbReference type="GO" id="GO:0006260">
    <property type="term" value="P:DNA replication"/>
    <property type="evidence" value="ECO:0007669"/>
    <property type="project" value="InterPro"/>
</dbReference>
<dbReference type="Pfam" id="PF09382">
    <property type="entry name" value="RQC"/>
    <property type="match status" value="1"/>
</dbReference>
<feature type="domain" description="RQC" evidence="1">
    <location>
        <begin position="24"/>
        <end position="121"/>
    </location>
</feature>
<dbReference type="InterPro" id="IPR036388">
    <property type="entry name" value="WH-like_DNA-bd_sf"/>
</dbReference>
<dbReference type="EMBL" id="QSSQ01000002">
    <property type="protein sequence ID" value="RGM07792.1"/>
    <property type="molecule type" value="Genomic_DNA"/>
</dbReference>
<evidence type="ECO:0000313" key="2">
    <source>
        <dbReference type="EMBL" id="RGM07792.1"/>
    </source>
</evidence>
<dbReference type="AlphaFoldDB" id="A0A3E4UF71"/>
<dbReference type="GO" id="GO:0006281">
    <property type="term" value="P:DNA repair"/>
    <property type="evidence" value="ECO:0007669"/>
    <property type="project" value="InterPro"/>
</dbReference>
<accession>A0A3E4UF71</accession>
<dbReference type="Gene3D" id="1.10.10.10">
    <property type="entry name" value="Winged helix-like DNA-binding domain superfamily/Winged helix DNA-binding domain"/>
    <property type="match status" value="1"/>
</dbReference>
<dbReference type="Proteomes" id="UP000261257">
    <property type="component" value="Unassembled WGS sequence"/>
</dbReference>
<proteinExistence type="predicted"/>
<organism evidence="2 3">
    <name type="scientific">Hungatella hathewayi</name>
    <dbReference type="NCBI Taxonomy" id="154046"/>
    <lineage>
        <taxon>Bacteria</taxon>
        <taxon>Bacillati</taxon>
        <taxon>Bacillota</taxon>
        <taxon>Clostridia</taxon>
        <taxon>Lachnospirales</taxon>
        <taxon>Lachnospiraceae</taxon>
        <taxon>Hungatella</taxon>
    </lineage>
</organism>
<dbReference type="SUPFAM" id="SSF46785">
    <property type="entry name" value="Winged helix' DNA-binding domain"/>
    <property type="match status" value="1"/>
</dbReference>
<dbReference type="NCBIfam" id="NF041107">
    <property type="entry name" value="RQC_minor_1"/>
    <property type="match status" value="1"/>
</dbReference>
<gene>
    <name evidence="2" type="ORF">DXC39_04760</name>
</gene>
<dbReference type="SMART" id="SM00956">
    <property type="entry name" value="RQC"/>
    <property type="match status" value="1"/>
</dbReference>
<comment type="caution">
    <text evidence="2">The sequence shown here is derived from an EMBL/GenBank/DDBJ whole genome shotgun (WGS) entry which is preliminary data.</text>
</comment>
<evidence type="ECO:0000259" key="1">
    <source>
        <dbReference type="SMART" id="SM00956"/>
    </source>
</evidence>
<name>A0A3E4UF71_9FIRM</name>
<protein>
    <submittedName>
        <fullName evidence="2">RQC domain protein</fullName>
    </submittedName>
</protein>